<evidence type="ECO:0000256" key="7">
    <source>
        <dbReference type="SAM" id="MobiDB-lite"/>
    </source>
</evidence>
<evidence type="ECO:0000313" key="12">
    <source>
        <dbReference type="Proteomes" id="UP001327225"/>
    </source>
</evidence>
<evidence type="ECO:0000256" key="4">
    <source>
        <dbReference type="ARBA" id="ARBA00022989"/>
    </source>
</evidence>
<feature type="transmembrane region" description="Helical" evidence="8">
    <location>
        <begin position="326"/>
        <end position="345"/>
    </location>
</feature>
<comment type="similarity">
    <text evidence="6">Belongs to the ThrE exporter (TC 2.A.79) family.</text>
</comment>
<dbReference type="InterPro" id="IPR010619">
    <property type="entry name" value="ThrE-like_N"/>
</dbReference>
<dbReference type="InterPro" id="IPR024528">
    <property type="entry name" value="ThrE_2"/>
</dbReference>
<evidence type="ECO:0000256" key="6">
    <source>
        <dbReference type="ARBA" id="ARBA00034125"/>
    </source>
</evidence>
<feature type="transmembrane region" description="Helical" evidence="8">
    <location>
        <begin position="128"/>
        <end position="157"/>
    </location>
</feature>
<dbReference type="Pfam" id="PF06738">
    <property type="entry name" value="ThrE"/>
    <property type="match status" value="1"/>
</dbReference>
<proteinExistence type="inferred from homology"/>
<evidence type="ECO:0000256" key="5">
    <source>
        <dbReference type="ARBA" id="ARBA00023136"/>
    </source>
</evidence>
<feature type="transmembrane region" description="Helical" evidence="8">
    <location>
        <begin position="352"/>
        <end position="376"/>
    </location>
</feature>
<keyword evidence="5 8" id="KW-0472">Membrane</keyword>
<keyword evidence="4 8" id="KW-1133">Transmembrane helix</keyword>
<keyword evidence="12" id="KW-1185">Reference proteome</keyword>
<dbReference type="RefSeq" id="WP_322937903.1">
    <property type="nucleotide sequence ID" value="NZ_CP141059.1"/>
</dbReference>
<feature type="transmembrane region" description="Helical" evidence="8">
    <location>
        <begin position="274"/>
        <end position="294"/>
    </location>
</feature>
<accession>A0ABZ0ZUN0</accession>
<evidence type="ECO:0000259" key="9">
    <source>
        <dbReference type="Pfam" id="PF06738"/>
    </source>
</evidence>
<feature type="transmembrane region" description="Helical" evidence="8">
    <location>
        <begin position="301"/>
        <end position="320"/>
    </location>
</feature>
<dbReference type="PANTHER" id="PTHR34390:SF2">
    <property type="entry name" value="SUCCINATE TRANSPORTER SUBUNIT YJJP-RELATED"/>
    <property type="match status" value="1"/>
</dbReference>
<gene>
    <name evidence="11" type="ORF">SHK19_03755</name>
</gene>
<feature type="transmembrane region" description="Helical" evidence="8">
    <location>
        <begin position="200"/>
        <end position="218"/>
    </location>
</feature>
<evidence type="ECO:0000256" key="1">
    <source>
        <dbReference type="ARBA" id="ARBA00004651"/>
    </source>
</evidence>
<feature type="domain" description="Threonine/Serine exporter ThrE" evidence="10">
    <location>
        <begin position="282"/>
        <end position="409"/>
    </location>
</feature>
<sequence>MADARELTQRLDLCLRVGEMLLASGAGAADVTATMRALAQALGVRRTEVDVTFTQLAMSAQPEPDVPAIVQIRSVTQREIDYDDLTRVDHLVRDVLAERMGLRDARAEIARIASSGHARPRWAATLGWGLMCAGISLQLGGTPAVVTVAFIAAVVIARLQHAMTKRRLPFFYQQVVGGAVATLLAAAATRAAEPVVTMDASLVVSANIVMLLAGIGFMGAIQDAMSGFYVTGGARLLEAVLATAGIIAGVSGGFSLAIAVGLDLPPLEPARADLVGVTVAALGAAVAAAAFAFSSYAPWRTLAPVGLLAGGAAAISEAVARQDFGRPWAVGVAAFAVGLVSYTVAGRLRVPPLVVVVSAVVPLLPGLTIYRGLALLGANTDPAPAQGLLAMVTAASVATALAAGVILGEYVAQPVKREARRVETRLAGPRLVGVTRYRRRRRRGPGQTDRQPNGQPDGQTDGQTEE</sequence>
<dbReference type="InterPro" id="IPR050539">
    <property type="entry name" value="ThrE_Dicarb/AminoAcid_Exp"/>
</dbReference>
<protein>
    <submittedName>
        <fullName evidence="11">Threonine/serine exporter family protein</fullName>
    </submittedName>
</protein>
<evidence type="ECO:0000259" key="10">
    <source>
        <dbReference type="Pfam" id="PF12821"/>
    </source>
</evidence>
<dbReference type="PANTHER" id="PTHR34390">
    <property type="entry name" value="UPF0442 PROTEIN YJJB-RELATED"/>
    <property type="match status" value="1"/>
</dbReference>
<feature type="domain" description="Threonine/serine exporter-like N-terminal" evidence="9">
    <location>
        <begin position="12"/>
        <end position="256"/>
    </location>
</feature>
<feature type="transmembrane region" description="Helical" evidence="8">
    <location>
        <begin position="239"/>
        <end position="262"/>
    </location>
</feature>
<feature type="region of interest" description="Disordered" evidence="7">
    <location>
        <begin position="433"/>
        <end position="466"/>
    </location>
</feature>
<feature type="transmembrane region" description="Helical" evidence="8">
    <location>
        <begin position="169"/>
        <end position="188"/>
    </location>
</feature>
<evidence type="ECO:0000256" key="2">
    <source>
        <dbReference type="ARBA" id="ARBA00022475"/>
    </source>
</evidence>
<reference evidence="12" key="1">
    <citation type="submission" date="2023-12" db="EMBL/GenBank/DDBJ databases">
        <title>Novel species in genus Nocardioides.</title>
        <authorList>
            <person name="Zhou H."/>
        </authorList>
    </citation>
    <scope>NUCLEOTIDE SEQUENCE [LARGE SCALE GENOMIC DNA]</scope>
    <source>
        <strain evidence="12">HM61</strain>
    </source>
</reference>
<feature type="transmembrane region" description="Helical" evidence="8">
    <location>
        <begin position="388"/>
        <end position="412"/>
    </location>
</feature>
<dbReference type="Proteomes" id="UP001327225">
    <property type="component" value="Chromosome"/>
</dbReference>
<organism evidence="11 12">
    <name type="scientific">Nocardioides bizhenqiangii</name>
    <dbReference type="NCBI Taxonomy" id="3095076"/>
    <lineage>
        <taxon>Bacteria</taxon>
        <taxon>Bacillati</taxon>
        <taxon>Actinomycetota</taxon>
        <taxon>Actinomycetes</taxon>
        <taxon>Propionibacteriales</taxon>
        <taxon>Nocardioidaceae</taxon>
        <taxon>Nocardioides</taxon>
    </lineage>
</organism>
<evidence type="ECO:0000256" key="3">
    <source>
        <dbReference type="ARBA" id="ARBA00022692"/>
    </source>
</evidence>
<dbReference type="EMBL" id="CP141059">
    <property type="protein sequence ID" value="WQQ27347.1"/>
    <property type="molecule type" value="Genomic_DNA"/>
</dbReference>
<feature type="compositionally biased region" description="Polar residues" evidence="7">
    <location>
        <begin position="448"/>
        <end position="466"/>
    </location>
</feature>
<keyword evidence="2" id="KW-1003">Cell membrane</keyword>
<keyword evidence="3 8" id="KW-0812">Transmembrane</keyword>
<name>A0ABZ0ZUN0_9ACTN</name>
<comment type="subcellular location">
    <subcellularLocation>
        <location evidence="1">Cell membrane</location>
        <topology evidence="1">Multi-pass membrane protein</topology>
    </subcellularLocation>
</comment>
<evidence type="ECO:0000256" key="8">
    <source>
        <dbReference type="SAM" id="Phobius"/>
    </source>
</evidence>
<evidence type="ECO:0000313" key="11">
    <source>
        <dbReference type="EMBL" id="WQQ27347.1"/>
    </source>
</evidence>
<dbReference type="Pfam" id="PF12821">
    <property type="entry name" value="ThrE_2"/>
    <property type="match status" value="1"/>
</dbReference>